<dbReference type="EMBL" id="CM047587">
    <property type="protein sequence ID" value="KAI9908492.1"/>
    <property type="molecule type" value="Genomic_DNA"/>
</dbReference>
<sequence length="108" mass="11992">MGQSNPRTRWLAAPHPSYPGLEEHLPKAFTLLLNALRCTNTTMPTSEATSEIMALFGQQLVAFGELEQVENTLKNSICVALHCKNVLLQTRLLTAVFEHYINKGLVQA</sequence>
<dbReference type="Proteomes" id="UP001163321">
    <property type="component" value="Chromosome 8"/>
</dbReference>
<protein>
    <submittedName>
        <fullName evidence="1">Uncharacterized protein</fullName>
    </submittedName>
</protein>
<accession>A0ACC0VQ93</accession>
<gene>
    <name evidence="1" type="ORF">PsorP6_003876</name>
</gene>
<proteinExistence type="predicted"/>
<keyword evidence="2" id="KW-1185">Reference proteome</keyword>
<comment type="caution">
    <text evidence="1">The sequence shown here is derived from an EMBL/GenBank/DDBJ whole genome shotgun (WGS) entry which is preliminary data.</text>
</comment>
<name>A0ACC0VQ93_9STRA</name>
<reference evidence="1 2" key="1">
    <citation type="journal article" date="2022" name="bioRxiv">
        <title>The genome of the oomycete Peronosclerospora sorghi, a cosmopolitan pathogen of maize and sorghum, is inflated with dispersed pseudogenes.</title>
        <authorList>
            <person name="Fletcher K."/>
            <person name="Martin F."/>
            <person name="Isakeit T."/>
            <person name="Cavanaugh K."/>
            <person name="Magill C."/>
            <person name="Michelmore R."/>
        </authorList>
    </citation>
    <scope>NUCLEOTIDE SEQUENCE [LARGE SCALE GENOMIC DNA]</scope>
    <source>
        <strain evidence="1">P6</strain>
    </source>
</reference>
<organism evidence="1 2">
    <name type="scientific">Peronosclerospora sorghi</name>
    <dbReference type="NCBI Taxonomy" id="230839"/>
    <lineage>
        <taxon>Eukaryota</taxon>
        <taxon>Sar</taxon>
        <taxon>Stramenopiles</taxon>
        <taxon>Oomycota</taxon>
        <taxon>Peronosporomycetes</taxon>
        <taxon>Peronosporales</taxon>
        <taxon>Peronosporaceae</taxon>
        <taxon>Peronosclerospora</taxon>
    </lineage>
</organism>
<evidence type="ECO:0000313" key="1">
    <source>
        <dbReference type="EMBL" id="KAI9908492.1"/>
    </source>
</evidence>
<evidence type="ECO:0000313" key="2">
    <source>
        <dbReference type="Proteomes" id="UP001163321"/>
    </source>
</evidence>